<dbReference type="Pfam" id="PF00005">
    <property type="entry name" value="ABC_tran"/>
    <property type="match status" value="2"/>
</dbReference>
<protein>
    <recommendedName>
        <fullName evidence="11">ABC transporter domain-containing protein</fullName>
    </recommendedName>
</protein>
<dbReference type="GO" id="GO:0005886">
    <property type="term" value="C:plasma membrane"/>
    <property type="evidence" value="ECO:0007669"/>
    <property type="project" value="UniProtKB-ARBA"/>
</dbReference>
<feature type="domain" description="ABC transporter" evidence="11">
    <location>
        <begin position="139"/>
        <end position="403"/>
    </location>
</feature>
<dbReference type="InterPro" id="IPR027417">
    <property type="entry name" value="P-loop_NTPase"/>
</dbReference>
<evidence type="ECO:0000256" key="7">
    <source>
        <dbReference type="ARBA" id="ARBA00022840"/>
    </source>
</evidence>
<accession>A0A843W0U7</accession>
<evidence type="ECO:0000313" key="12">
    <source>
        <dbReference type="EMBL" id="MQM03382.1"/>
    </source>
</evidence>
<dbReference type="FunFam" id="3.40.50.300:FF:000157">
    <property type="entry name" value="ABC transporter G family member 34"/>
    <property type="match status" value="1"/>
</dbReference>
<keyword evidence="6" id="KW-0547">Nucleotide-binding</keyword>
<dbReference type="CDD" id="cd03232">
    <property type="entry name" value="ABCG_PDR_domain2"/>
    <property type="match status" value="1"/>
</dbReference>
<proteinExistence type="inferred from homology"/>
<dbReference type="InterPro" id="IPR013525">
    <property type="entry name" value="ABC2_TM"/>
</dbReference>
<keyword evidence="7" id="KW-0067">ATP-binding</keyword>
<feature type="transmembrane region" description="Helical" evidence="10">
    <location>
        <begin position="726"/>
        <end position="753"/>
    </location>
</feature>
<organism evidence="12 13">
    <name type="scientific">Colocasia esculenta</name>
    <name type="common">Wild taro</name>
    <name type="synonym">Arum esculentum</name>
    <dbReference type="NCBI Taxonomy" id="4460"/>
    <lineage>
        <taxon>Eukaryota</taxon>
        <taxon>Viridiplantae</taxon>
        <taxon>Streptophyta</taxon>
        <taxon>Embryophyta</taxon>
        <taxon>Tracheophyta</taxon>
        <taxon>Spermatophyta</taxon>
        <taxon>Magnoliopsida</taxon>
        <taxon>Liliopsida</taxon>
        <taxon>Araceae</taxon>
        <taxon>Aroideae</taxon>
        <taxon>Colocasieae</taxon>
        <taxon>Colocasia</taxon>
    </lineage>
</organism>
<dbReference type="PANTHER" id="PTHR48040">
    <property type="entry name" value="PLEIOTROPIC DRUG RESISTANCE PROTEIN 1-LIKE ISOFORM X1"/>
    <property type="match status" value="1"/>
</dbReference>
<evidence type="ECO:0000256" key="2">
    <source>
        <dbReference type="ARBA" id="ARBA00006012"/>
    </source>
</evidence>
<feature type="transmembrane region" description="Helical" evidence="10">
    <location>
        <begin position="611"/>
        <end position="632"/>
    </location>
</feature>
<evidence type="ECO:0000256" key="1">
    <source>
        <dbReference type="ARBA" id="ARBA00004141"/>
    </source>
</evidence>
<dbReference type="Pfam" id="PF01061">
    <property type="entry name" value="ABC2_membrane"/>
    <property type="match status" value="2"/>
</dbReference>
<evidence type="ECO:0000313" key="13">
    <source>
        <dbReference type="Proteomes" id="UP000652761"/>
    </source>
</evidence>
<dbReference type="SMART" id="SM00382">
    <property type="entry name" value="AAA"/>
    <property type="match status" value="2"/>
</dbReference>
<keyword evidence="9 10" id="KW-0472">Membrane</keyword>
<gene>
    <name evidence="12" type="ORF">Taro_036166</name>
</gene>
<dbReference type="PANTHER" id="PTHR48040:SF12">
    <property type="entry name" value="ABC TRANSPORTER G FAMILY MEMBER 32-LIKE ISOFORM X1"/>
    <property type="match status" value="1"/>
</dbReference>
<sequence>MWTSYHGDGVFSRSSSLRERDNAADDEEALQWAALERLPTYNRLRRGLLRTAGGGYSEIDISGLASSDRTAVIDRLLGDAGDTEHFFEQIRRRFEAVDLEFPRIEVRFQNLKVDAYVHVGSRALPTIPNFIFNMAEAFLKQMKIFSGRRKKLSILDNINGVLHPSRMTLLLGPPSSGKTTLLLALAGRLGSDLKMSGSITYNGHRLNEFVPQRTAAYVSQQDSHVGELTSLAPIDMLLELARREKNAGIKPDEDLDLFMKGLALGGQKTSLVVEFILKGFAKILGLDICADTPVGDEMIKGISGGQKKRLSTGELLVGPARVLFMDEISTGLDSSTTYQIIKYLRHSTRALDGTTVISLLQPAPETYELFDDIILICEGQIVYQGPREAALDFFESMGFRCPERKNVADFLQEVTSKKDQQQYWYPSDCQYQFVSVVKFAEAFRHYWVGKKLSEELAVPFDRRCNHPAALSTSTYGIKRSELLKVNFSWQMLLMKRNSFIYVFKFIQLLFSALIMMTVFFRTTMHHDTVDDGIVYLGALYFAMIMILFNGFTEVALLIQKLPVLYKHRDLHFYPSWIYTLPSWILTIPTSFMESALWVVVTYYVVGYDPQITRFLGQLLLFFFLHQMSLSLFRIMASLGRNMIVANTFGSFAMLIVMILGGFILSRESIPDWWIWGYWVSPLMYAQNAVSVNEFLGHSWDKILGSYNNIRLGEAVLRGFGLFPQKYWFWIGLGALFGYTILFNILFTIFLTYLNPLGKQQAVMSKTELQERQDKKKRGEDLELGPAFHSGVNEKERGMVLPFQPLTMCFSNINYYVDVPVELKKQGILEDRLQLLVNVTGAFRPGILTALVGVSGAGKTTLMDVLAGRKTGGIIEGSITISGYPKNQATFARISGYCEQTDVHSPCITVHESLIYSAWLRLPPHVDMETQRAFVEEVMELVELIPLRGALVGLPGINGLSTEQRKRLTIAVELVANPSIVFMDEPTSGLDARSAAIVMRTVRNIVNTGRTIVCTIHQPSIDIFESFDEAVDGVPKIKDGYNPAAWMLEVTTPMMESRLHVDFAEHYRRSSLFQQNKELVESLSKPSNETKELSFPTKYSRSFFSQFHACVWKQNLSYWRNPQYTAVRFFYTVVISLMFGTICWKFGSRR</sequence>
<comment type="subcellular location">
    <subcellularLocation>
        <location evidence="1">Membrane</location>
        <topology evidence="1">Multi-pass membrane protein</topology>
    </subcellularLocation>
</comment>
<comment type="similarity">
    <text evidence="2">Belongs to the ABC transporter superfamily. ABCG family. PDR (TC 3.A.1.205) subfamily.</text>
</comment>
<evidence type="ECO:0000256" key="10">
    <source>
        <dbReference type="SAM" id="Phobius"/>
    </source>
</evidence>
<feature type="domain" description="ABC transporter" evidence="11">
    <location>
        <begin position="807"/>
        <end position="1063"/>
    </location>
</feature>
<keyword evidence="3" id="KW-0813">Transport</keyword>
<keyword evidence="5" id="KW-0677">Repeat</keyword>
<dbReference type="GO" id="GO:0005524">
    <property type="term" value="F:ATP binding"/>
    <property type="evidence" value="ECO:0007669"/>
    <property type="project" value="UniProtKB-KW"/>
</dbReference>
<evidence type="ECO:0000256" key="8">
    <source>
        <dbReference type="ARBA" id="ARBA00022989"/>
    </source>
</evidence>
<feature type="transmembrane region" description="Helical" evidence="10">
    <location>
        <begin position="1128"/>
        <end position="1146"/>
    </location>
</feature>
<keyword evidence="13" id="KW-1185">Reference proteome</keyword>
<dbReference type="InterPro" id="IPR043926">
    <property type="entry name" value="ABCG_dom"/>
</dbReference>
<dbReference type="Pfam" id="PF14510">
    <property type="entry name" value="ABC_trans_N"/>
    <property type="match status" value="1"/>
</dbReference>
<keyword evidence="4 10" id="KW-0812">Transmembrane</keyword>
<dbReference type="Proteomes" id="UP000652761">
    <property type="component" value="Unassembled WGS sequence"/>
</dbReference>
<evidence type="ECO:0000256" key="5">
    <source>
        <dbReference type="ARBA" id="ARBA00022737"/>
    </source>
</evidence>
<dbReference type="InterPro" id="IPR003439">
    <property type="entry name" value="ABC_transporter-like_ATP-bd"/>
</dbReference>
<comment type="caution">
    <text evidence="12">The sequence shown here is derived from an EMBL/GenBank/DDBJ whole genome shotgun (WGS) entry which is preliminary data.</text>
</comment>
<evidence type="ECO:0000259" key="11">
    <source>
        <dbReference type="PROSITE" id="PS50893"/>
    </source>
</evidence>
<dbReference type="InterPro" id="IPR029481">
    <property type="entry name" value="ABC_trans_N"/>
</dbReference>
<dbReference type="SUPFAM" id="SSF52540">
    <property type="entry name" value="P-loop containing nucleoside triphosphate hydrolases"/>
    <property type="match status" value="2"/>
</dbReference>
<dbReference type="FunFam" id="3.40.50.300:FF:000179">
    <property type="entry name" value="ABC transporter G family member 34"/>
    <property type="match status" value="1"/>
</dbReference>
<evidence type="ECO:0000256" key="9">
    <source>
        <dbReference type="ARBA" id="ARBA00023136"/>
    </source>
</evidence>
<dbReference type="Gene3D" id="3.40.50.300">
    <property type="entry name" value="P-loop containing nucleotide triphosphate hydrolases"/>
    <property type="match status" value="2"/>
</dbReference>
<dbReference type="EMBL" id="NMUH01003023">
    <property type="protein sequence ID" value="MQM03382.1"/>
    <property type="molecule type" value="Genomic_DNA"/>
</dbReference>
<dbReference type="OrthoDB" id="66620at2759"/>
<dbReference type="GO" id="GO:0016887">
    <property type="term" value="F:ATP hydrolysis activity"/>
    <property type="evidence" value="ECO:0007669"/>
    <property type="project" value="InterPro"/>
</dbReference>
<dbReference type="Pfam" id="PF19055">
    <property type="entry name" value="ABC2_membrane_7"/>
    <property type="match status" value="1"/>
</dbReference>
<evidence type="ECO:0000256" key="4">
    <source>
        <dbReference type="ARBA" id="ARBA00022692"/>
    </source>
</evidence>
<keyword evidence="8 10" id="KW-1133">Transmembrane helix</keyword>
<dbReference type="PROSITE" id="PS50893">
    <property type="entry name" value="ABC_TRANSPORTER_2"/>
    <property type="match status" value="2"/>
</dbReference>
<dbReference type="InterPro" id="IPR003593">
    <property type="entry name" value="AAA+_ATPase"/>
</dbReference>
<feature type="transmembrane region" description="Helical" evidence="10">
    <location>
        <begin position="578"/>
        <end position="605"/>
    </location>
</feature>
<feature type="transmembrane region" description="Helical" evidence="10">
    <location>
        <begin position="499"/>
        <end position="520"/>
    </location>
</feature>
<dbReference type="InterPro" id="IPR034003">
    <property type="entry name" value="ABCG_PDR_2"/>
</dbReference>
<feature type="transmembrane region" description="Helical" evidence="10">
    <location>
        <begin position="532"/>
        <end position="558"/>
    </location>
</feature>
<dbReference type="AlphaFoldDB" id="A0A843W0U7"/>
<dbReference type="InterPro" id="IPR013581">
    <property type="entry name" value="PDR_assoc"/>
</dbReference>
<dbReference type="Pfam" id="PF08370">
    <property type="entry name" value="PDR_assoc"/>
    <property type="match status" value="1"/>
</dbReference>
<dbReference type="GO" id="GO:0140359">
    <property type="term" value="F:ABC-type transporter activity"/>
    <property type="evidence" value="ECO:0007669"/>
    <property type="project" value="InterPro"/>
</dbReference>
<evidence type="ECO:0000256" key="3">
    <source>
        <dbReference type="ARBA" id="ARBA00022448"/>
    </source>
</evidence>
<name>A0A843W0U7_COLES</name>
<reference evidence="12" key="1">
    <citation type="submission" date="2017-07" db="EMBL/GenBank/DDBJ databases">
        <title>Taro Niue Genome Assembly and Annotation.</title>
        <authorList>
            <person name="Atibalentja N."/>
            <person name="Keating K."/>
            <person name="Fields C.J."/>
        </authorList>
    </citation>
    <scope>NUCLEOTIDE SEQUENCE</scope>
    <source>
        <strain evidence="12">Niue_2</strain>
        <tissue evidence="12">Leaf</tissue>
    </source>
</reference>
<feature type="transmembrane region" description="Helical" evidence="10">
    <location>
        <begin position="644"/>
        <end position="664"/>
    </location>
</feature>
<evidence type="ECO:0000256" key="6">
    <source>
        <dbReference type="ARBA" id="ARBA00022741"/>
    </source>
</evidence>